<dbReference type="PANTHER" id="PTHR46797">
    <property type="entry name" value="HTH-TYPE TRANSCRIPTIONAL REGULATOR"/>
    <property type="match status" value="1"/>
</dbReference>
<dbReference type="CDD" id="cd02209">
    <property type="entry name" value="cupin_XRE_C"/>
    <property type="match status" value="1"/>
</dbReference>
<organism evidence="3 4">
    <name type="scientific">Pseudomonas palleroniana</name>
    <dbReference type="NCBI Taxonomy" id="191390"/>
    <lineage>
        <taxon>Bacteria</taxon>
        <taxon>Pseudomonadati</taxon>
        <taxon>Pseudomonadota</taxon>
        <taxon>Gammaproteobacteria</taxon>
        <taxon>Pseudomonadales</taxon>
        <taxon>Pseudomonadaceae</taxon>
        <taxon>Pseudomonas</taxon>
    </lineage>
</organism>
<dbReference type="Gene3D" id="2.60.120.10">
    <property type="entry name" value="Jelly Rolls"/>
    <property type="match status" value="1"/>
</dbReference>
<evidence type="ECO:0000313" key="3">
    <source>
        <dbReference type="EMBL" id="AVE03098.1"/>
    </source>
</evidence>
<dbReference type="GO" id="GO:0005829">
    <property type="term" value="C:cytosol"/>
    <property type="evidence" value="ECO:0007669"/>
    <property type="project" value="TreeGrafter"/>
</dbReference>
<dbReference type="AlphaFoldDB" id="A0A2L1J3Q5"/>
<dbReference type="SUPFAM" id="SSF51182">
    <property type="entry name" value="RmlC-like cupins"/>
    <property type="match status" value="1"/>
</dbReference>
<reference evidence="3 4" key="1">
    <citation type="submission" date="2017-12" db="EMBL/GenBank/DDBJ databases">
        <title>Genome sequence of Pseudomonas palleroniana MAB3.</title>
        <authorList>
            <person name="Nascimento F.X."/>
        </authorList>
    </citation>
    <scope>NUCLEOTIDE SEQUENCE [LARGE SCALE GENOMIC DNA]</scope>
    <source>
        <strain evidence="3 4">MAB3</strain>
    </source>
</reference>
<dbReference type="InterPro" id="IPR010982">
    <property type="entry name" value="Lambda_DNA-bd_dom_sf"/>
</dbReference>
<dbReference type="RefSeq" id="WP_104993258.1">
    <property type="nucleotide sequence ID" value="NZ_CP025494.1"/>
</dbReference>
<evidence type="ECO:0000259" key="2">
    <source>
        <dbReference type="PROSITE" id="PS50943"/>
    </source>
</evidence>
<dbReference type="GO" id="GO:0003700">
    <property type="term" value="F:DNA-binding transcription factor activity"/>
    <property type="evidence" value="ECO:0007669"/>
    <property type="project" value="TreeGrafter"/>
</dbReference>
<dbReference type="CDD" id="cd00093">
    <property type="entry name" value="HTH_XRE"/>
    <property type="match status" value="1"/>
</dbReference>
<dbReference type="PROSITE" id="PS50943">
    <property type="entry name" value="HTH_CROC1"/>
    <property type="match status" value="1"/>
</dbReference>
<gene>
    <name evidence="3" type="ORF">CYL20_00475</name>
</gene>
<dbReference type="InterPro" id="IPR011051">
    <property type="entry name" value="RmlC_Cupin_sf"/>
</dbReference>
<dbReference type="EMBL" id="CP025494">
    <property type="protein sequence ID" value="AVE03098.1"/>
    <property type="molecule type" value="Genomic_DNA"/>
</dbReference>
<keyword evidence="1" id="KW-0238">DNA-binding</keyword>
<name>A0A2L1J3Q5_9PSED</name>
<evidence type="ECO:0000313" key="4">
    <source>
        <dbReference type="Proteomes" id="UP000237830"/>
    </source>
</evidence>
<evidence type="ECO:0000256" key="1">
    <source>
        <dbReference type="ARBA" id="ARBA00023125"/>
    </source>
</evidence>
<dbReference type="GO" id="GO:0003677">
    <property type="term" value="F:DNA binding"/>
    <property type="evidence" value="ECO:0007669"/>
    <property type="project" value="UniProtKB-KW"/>
</dbReference>
<feature type="domain" description="HTH cro/C1-type" evidence="2">
    <location>
        <begin position="14"/>
        <end position="68"/>
    </location>
</feature>
<proteinExistence type="predicted"/>
<dbReference type="InterPro" id="IPR001387">
    <property type="entry name" value="Cro/C1-type_HTH"/>
</dbReference>
<dbReference type="Pfam" id="PF01381">
    <property type="entry name" value="HTH_3"/>
    <property type="match status" value="1"/>
</dbReference>
<dbReference type="SMART" id="SM00530">
    <property type="entry name" value="HTH_XRE"/>
    <property type="match status" value="1"/>
</dbReference>
<dbReference type="GeneID" id="97922466"/>
<dbReference type="InterPro" id="IPR050807">
    <property type="entry name" value="TransReg_Diox_bact_type"/>
</dbReference>
<accession>A0A2L1J3Q5</accession>
<sequence length="185" mass="20418">MNQQEELAVLATLIHDLRKHKKLTLAQLAQKIERSVGFLSQVERGLSRPTVADLTAISHALDVPTTYFYSLPKPKAVDWVTRPNERRTVYYANGITDILVSPSMNGAFSMLDSLLAPGANSGEQTMSDRAEQAGFVLEGQLTLWVEGEAESVTLGPGDSFHLASFAHCRYANLTDLPARVLWVYN</sequence>
<dbReference type="Gene3D" id="1.10.260.40">
    <property type="entry name" value="lambda repressor-like DNA-binding domains"/>
    <property type="match status" value="1"/>
</dbReference>
<dbReference type="PANTHER" id="PTHR46797:SF2">
    <property type="entry name" value="TRANSCRIPTIONAL REGULATOR"/>
    <property type="match status" value="1"/>
</dbReference>
<dbReference type="SUPFAM" id="SSF47413">
    <property type="entry name" value="lambda repressor-like DNA-binding domains"/>
    <property type="match status" value="1"/>
</dbReference>
<dbReference type="InterPro" id="IPR013096">
    <property type="entry name" value="Cupin_2"/>
</dbReference>
<dbReference type="Proteomes" id="UP000237830">
    <property type="component" value="Chromosome"/>
</dbReference>
<dbReference type="Pfam" id="PF07883">
    <property type="entry name" value="Cupin_2"/>
    <property type="match status" value="1"/>
</dbReference>
<dbReference type="InterPro" id="IPR014710">
    <property type="entry name" value="RmlC-like_jellyroll"/>
</dbReference>
<protein>
    <submittedName>
        <fullName evidence="3">Cro/Cl family transcriptional regulator</fullName>
    </submittedName>
</protein>